<feature type="compositionally biased region" description="Polar residues" evidence="1">
    <location>
        <begin position="1"/>
        <end position="17"/>
    </location>
</feature>
<name>A0AAJ0G2A7_9HYPO</name>
<comment type="caution">
    <text evidence="2">The sequence shown here is derived from an EMBL/GenBank/DDBJ whole genome shotgun (WGS) entry which is preliminary data.</text>
</comment>
<feature type="region of interest" description="Disordered" evidence="1">
    <location>
        <begin position="1"/>
        <end position="25"/>
    </location>
</feature>
<protein>
    <submittedName>
        <fullName evidence="2">Uncharacterized protein</fullName>
    </submittedName>
</protein>
<gene>
    <name evidence="2" type="ORF">QQS21_003372</name>
</gene>
<evidence type="ECO:0000313" key="2">
    <source>
        <dbReference type="EMBL" id="KAK2606201.1"/>
    </source>
</evidence>
<organism evidence="2 3">
    <name type="scientific">Conoideocrella luteorostrata</name>
    <dbReference type="NCBI Taxonomy" id="1105319"/>
    <lineage>
        <taxon>Eukaryota</taxon>
        <taxon>Fungi</taxon>
        <taxon>Dikarya</taxon>
        <taxon>Ascomycota</taxon>
        <taxon>Pezizomycotina</taxon>
        <taxon>Sordariomycetes</taxon>
        <taxon>Hypocreomycetidae</taxon>
        <taxon>Hypocreales</taxon>
        <taxon>Clavicipitaceae</taxon>
        <taxon>Conoideocrella</taxon>
    </lineage>
</organism>
<accession>A0AAJ0G2A7</accession>
<dbReference type="AlphaFoldDB" id="A0AAJ0G2A7"/>
<dbReference type="Proteomes" id="UP001251528">
    <property type="component" value="Unassembled WGS sequence"/>
</dbReference>
<proteinExistence type="predicted"/>
<sequence>MSDILSSKTGNAASQVAQEDPDQHQQDLLGIGSWVDETHPNITSSTRDEDLLGEIENMKRLREKSLGFGAQ</sequence>
<evidence type="ECO:0000256" key="1">
    <source>
        <dbReference type="SAM" id="MobiDB-lite"/>
    </source>
</evidence>
<keyword evidence="3" id="KW-1185">Reference proteome</keyword>
<reference evidence="2" key="1">
    <citation type="submission" date="2023-06" db="EMBL/GenBank/DDBJ databases">
        <title>Conoideocrella luteorostrata (Hypocreales: Clavicipitaceae), a potential biocontrol fungus for elongate hemlock scale in United States Christmas tree production areas.</title>
        <authorList>
            <person name="Barrett H."/>
            <person name="Lovett B."/>
            <person name="Macias A.M."/>
            <person name="Stajich J.E."/>
            <person name="Kasson M.T."/>
        </authorList>
    </citation>
    <scope>NUCLEOTIDE SEQUENCE</scope>
    <source>
        <strain evidence="2">ARSEF 14590</strain>
    </source>
</reference>
<dbReference type="EMBL" id="JASWJB010000044">
    <property type="protein sequence ID" value="KAK2606201.1"/>
    <property type="molecule type" value="Genomic_DNA"/>
</dbReference>
<evidence type="ECO:0000313" key="3">
    <source>
        <dbReference type="Proteomes" id="UP001251528"/>
    </source>
</evidence>